<dbReference type="InterPro" id="IPR010093">
    <property type="entry name" value="SinI_DNA-bd"/>
</dbReference>
<dbReference type="EMBL" id="JAVFCB010000003">
    <property type="protein sequence ID" value="MDQ4213772.1"/>
    <property type="molecule type" value="Genomic_DNA"/>
</dbReference>
<dbReference type="Proteomes" id="UP001230289">
    <property type="component" value="Unassembled WGS sequence"/>
</dbReference>
<evidence type="ECO:0000313" key="3">
    <source>
        <dbReference type="Proteomes" id="UP001230289"/>
    </source>
</evidence>
<feature type="domain" description="Helix-turn-helix" evidence="1">
    <location>
        <begin position="77"/>
        <end position="121"/>
    </location>
</feature>
<dbReference type="InterPro" id="IPR041657">
    <property type="entry name" value="HTH_17"/>
</dbReference>
<evidence type="ECO:0000313" key="2">
    <source>
        <dbReference type="EMBL" id="MDQ4213772.1"/>
    </source>
</evidence>
<evidence type="ECO:0000259" key="1">
    <source>
        <dbReference type="Pfam" id="PF12728"/>
    </source>
</evidence>
<dbReference type="NCBIfam" id="TIGR01764">
    <property type="entry name" value="excise"/>
    <property type="match status" value="1"/>
</dbReference>
<proteinExistence type="predicted"/>
<accession>A0ABU0XFT3</accession>
<dbReference type="Pfam" id="PF12728">
    <property type="entry name" value="HTH_17"/>
    <property type="match status" value="1"/>
</dbReference>
<sequence length="121" mass="13934">MTRQFDVRPDGAILSDPEALHRVQLWLTERYRDEVRRRDGLGSPVLMDFLAAVGESVRVREVLSPTKVPDQMPERLWVSVQEAAGLLGCSEQWVRALARRNKIPHRRVGRIHLIDVTDIKE</sequence>
<name>A0ABU0XFT3_9MICO</name>
<organism evidence="2 3">
    <name type="scientific">Microbacterium capsulatum</name>
    <dbReference type="NCBI Taxonomy" id="3041921"/>
    <lineage>
        <taxon>Bacteria</taxon>
        <taxon>Bacillati</taxon>
        <taxon>Actinomycetota</taxon>
        <taxon>Actinomycetes</taxon>
        <taxon>Micrococcales</taxon>
        <taxon>Microbacteriaceae</taxon>
        <taxon>Microbacterium</taxon>
    </lineage>
</organism>
<gene>
    <name evidence="2" type="ORF">RBR11_07570</name>
</gene>
<comment type="caution">
    <text evidence="2">The sequence shown here is derived from an EMBL/GenBank/DDBJ whole genome shotgun (WGS) entry which is preliminary data.</text>
</comment>
<reference evidence="2 3" key="1">
    <citation type="submission" date="2023-08" db="EMBL/GenBank/DDBJ databases">
        <title>Microbacterium sp. nov., isolated from a waste landfill.</title>
        <authorList>
            <person name="Wen W."/>
        </authorList>
    </citation>
    <scope>NUCLEOTIDE SEQUENCE [LARGE SCALE GENOMIC DNA]</scope>
    <source>
        <strain evidence="2 3">ASV81</strain>
    </source>
</reference>
<keyword evidence="3" id="KW-1185">Reference proteome</keyword>
<protein>
    <submittedName>
        <fullName evidence="2">Helix-turn-helix domain-containing protein</fullName>
    </submittedName>
</protein>
<dbReference type="RefSeq" id="WP_308488709.1">
    <property type="nucleotide sequence ID" value="NZ_JAVFCB010000003.1"/>
</dbReference>